<dbReference type="EMBL" id="WJJP01000454">
    <property type="protein sequence ID" value="MBD3325709.1"/>
    <property type="molecule type" value="Genomic_DNA"/>
</dbReference>
<name>A0A9D5Q6C7_9BACT</name>
<keyword evidence="2" id="KW-0489">Methyltransferase</keyword>
<evidence type="ECO:0000259" key="1">
    <source>
        <dbReference type="Pfam" id="PF01208"/>
    </source>
</evidence>
<dbReference type="GO" id="GO:0006779">
    <property type="term" value="P:porphyrin-containing compound biosynthetic process"/>
    <property type="evidence" value="ECO:0007669"/>
    <property type="project" value="InterPro"/>
</dbReference>
<organism evidence="2 3">
    <name type="scientific">candidate division KSB3 bacterium</name>
    <dbReference type="NCBI Taxonomy" id="2044937"/>
    <lineage>
        <taxon>Bacteria</taxon>
        <taxon>candidate division KSB3</taxon>
    </lineage>
</organism>
<proteinExistence type="predicted"/>
<feature type="domain" description="Uroporphyrinogen decarboxylase (URO-D)" evidence="1">
    <location>
        <begin position="261"/>
        <end position="416"/>
    </location>
</feature>
<reference evidence="2" key="1">
    <citation type="submission" date="2019-11" db="EMBL/GenBank/DDBJ databases">
        <title>Microbial mats filling the niche in hypersaline microbial mats.</title>
        <authorList>
            <person name="Wong H.L."/>
            <person name="Macleod F.I."/>
            <person name="White R.A. III"/>
            <person name="Burns B.P."/>
        </authorList>
    </citation>
    <scope>NUCLEOTIDE SEQUENCE</scope>
    <source>
        <strain evidence="2">Rbin_158</strain>
    </source>
</reference>
<dbReference type="InterPro" id="IPR052024">
    <property type="entry name" value="Methanogen_methyltrans"/>
</dbReference>
<dbReference type="GO" id="GO:0008168">
    <property type="term" value="F:methyltransferase activity"/>
    <property type="evidence" value="ECO:0007669"/>
    <property type="project" value="UniProtKB-KW"/>
</dbReference>
<dbReference type="PANTHER" id="PTHR47099:SF1">
    <property type="entry name" value="METHYLCOBAMIDE:COM METHYLTRANSFERASE MTBA"/>
    <property type="match status" value="1"/>
</dbReference>
<sequence length="420" mass="47476">MTPRERLKRAIRHQAADRIPVDVGGTVVTGIQPQSYANLKRDLGMPAGNIKVYDPFQVLAEVEEPVRQRLGVDTLSIESLKTVFGYKNENWKPFTLPDGTEVLMSGHFEYDVLENGDIVQYPQGNRNAPPSAIMPNDGYYFDSLIRQEPIDEDTLDPKAWAEQMYAVYTDEDLRHFEATAQQFYAHTDYALIGSFWGGNFGDIAQVPGLAVLHPTGIRDPKEWYMSLVTRKGYIQEIFQHTLDIALKNLELYHQAIGEKIDVVVISGADFGSQTSTVYAPRTYRELFKPFHKAMNDWVHQHTNWKTFYHTCGAITSLLDDFHEAGIDILNPVQVSAKGMDPQFLKTNYGNKFVFWGGAVNPQGTLPFGTPEQVYEEVTRNIEVFKPGGGFVFANVHNIQAGVPVENLMAMFDALHENWSY</sequence>
<dbReference type="PANTHER" id="PTHR47099">
    <property type="entry name" value="METHYLCOBAMIDE:COM METHYLTRANSFERASE MTBA"/>
    <property type="match status" value="1"/>
</dbReference>
<dbReference type="GO" id="GO:0004853">
    <property type="term" value="F:uroporphyrinogen decarboxylase activity"/>
    <property type="evidence" value="ECO:0007669"/>
    <property type="project" value="InterPro"/>
</dbReference>
<comment type="caution">
    <text evidence="2">The sequence shown here is derived from an EMBL/GenBank/DDBJ whole genome shotgun (WGS) entry which is preliminary data.</text>
</comment>
<dbReference type="Gene3D" id="3.20.20.210">
    <property type="match status" value="1"/>
</dbReference>
<accession>A0A9D5Q6C7</accession>
<dbReference type="GO" id="GO:0032259">
    <property type="term" value="P:methylation"/>
    <property type="evidence" value="ECO:0007669"/>
    <property type="project" value="UniProtKB-KW"/>
</dbReference>
<evidence type="ECO:0000313" key="3">
    <source>
        <dbReference type="Proteomes" id="UP000649604"/>
    </source>
</evidence>
<dbReference type="Pfam" id="PF01208">
    <property type="entry name" value="URO-D"/>
    <property type="match status" value="1"/>
</dbReference>
<gene>
    <name evidence="2" type="ORF">GF339_14075</name>
</gene>
<protein>
    <submittedName>
        <fullName evidence="2">Methyltransferase</fullName>
    </submittedName>
</protein>
<dbReference type="InterPro" id="IPR038071">
    <property type="entry name" value="UROD/MetE-like_sf"/>
</dbReference>
<dbReference type="AlphaFoldDB" id="A0A9D5Q6C7"/>
<dbReference type="InterPro" id="IPR000257">
    <property type="entry name" value="Uroporphyrinogen_deCOase"/>
</dbReference>
<evidence type="ECO:0000313" key="2">
    <source>
        <dbReference type="EMBL" id="MBD3325709.1"/>
    </source>
</evidence>
<dbReference type="Proteomes" id="UP000649604">
    <property type="component" value="Unassembled WGS sequence"/>
</dbReference>
<dbReference type="SUPFAM" id="SSF51726">
    <property type="entry name" value="UROD/MetE-like"/>
    <property type="match status" value="1"/>
</dbReference>
<keyword evidence="2" id="KW-0808">Transferase</keyword>